<sequence>MQGVWILLTVHCRCSFGFQQGFIKLSDERWPLLSGGDREGLVEARVAGLRGRMTVKAVLGPGEPWLIFLPWTCTVASECGFTLAYSRNTVSR</sequence>
<gene>
    <name evidence="1" type="ORF">K469DRAFT_270413</name>
</gene>
<reference evidence="1" key="1">
    <citation type="journal article" date="2020" name="Stud. Mycol.">
        <title>101 Dothideomycetes genomes: a test case for predicting lifestyles and emergence of pathogens.</title>
        <authorList>
            <person name="Haridas S."/>
            <person name="Albert R."/>
            <person name="Binder M."/>
            <person name="Bloem J."/>
            <person name="Labutti K."/>
            <person name="Salamov A."/>
            <person name="Andreopoulos B."/>
            <person name="Baker S."/>
            <person name="Barry K."/>
            <person name="Bills G."/>
            <person name="Bluhm B."/>
            <person name="Cannon C."/>
            <person name="Castanera R."/>
            <person name="Culley D."/>
            <person name="Daum C."/>
            <person name="Ezra D."/>
            <person name="Gonzalez J."/>
            <person name="Henrissat B."/>
            <person name="Kuo A."/>
            <person name="Liang C."/>
            <person name="Lipzen A."/>
            <person name="Lutzoni F."/>
            <person name="Magnuson J."/>
            <person name="Mondo S."/>
            <person name="Nolan M."/>
            <person name="Ohm R."/>
            <person name="Pangilinan J."/>
            <person name="Park H.-J."/>
            <person name="Ramirez L."/>
            <person name="Alfaro M."/>
            <person name="Sun H."/>
            <person name="Tritt A."/>
            <person name="Yoshinaga Y."/>
            <person name="Zwiers L.-H."/>
            <person name="Turgeon B."/>
            <person name="Goodwin S."/>
            <person name="Spatafora J."/>
            <person name="Crous P."/>
            <person name="Grigoriev I."/>
        </authorList>
    </citation>
    <scope>NUCLEOTIDE SEQUENCE</scope>
    <source>
        <strain evidence="1">CBS 207.26</strain>
    </source>
</reference>
<keyword evidence="2" id="KW-1185">Reference proteome</keyword>
<dbReference type="AlphaFoldDB" id="A0A6A6DP95"/>
<proteinExistence type="predicted"/>
<dbReference type="Proteomes" id="UP000800200">
    <property type="component" value="Unassembled WGS sequence"/>
</dbReference>
<dbReference type="EMBL" id="ML994656">
    <property type="protein sequence ID" value="KAF2180793.1"/>
    <property type="molecule type" value="Genomic_DNA"/>
</dbReference>
<name>A0A6A6DP95_9PEZI</name>
<protein>
    <submittedName>
        <fullName evidence="1">Uncharacterized protein</fullName>
    </submittedName>
</protein>
<evidence type="ECO:0000313" key="1">
    <source>
        <dbReference type="EMBL" id="KAF2180793.1"/>
    </source>
</evidence>
<evidence type="ECO:0000313" key="2">
    <source>
        <dbReference type="Proteomes" id="UP000800200"/>
    </source>
</evidence>
<accession>A0A6A6DP95</accession>
<organism evidence="1 2">
    <name type="scientific">Zopfia rhizophila CBS 207.26</name>
    <dbReference type="NCBI Taxonomy" id="1314779"/>
    <lineage>
        <taxon>Eukaryota</taxon>
        <taxon>Fungi</taxon>
        <taxon>Dikarya</taxon>
        <taxon>Ascomycota</taxon>
        <taxon>Pezizomycotina</taxon>
        <taxon>Dothideomycetes</taxon>
        <taxon>Dothideomycetes incertae sedis</taxon>
        <taxon>Zopfiaceae</taxon>
        <taxon>Zopfia</taxon>
    </lineage>
</organism>